<dbReference type="EMBL" id="CP054139">
    <property type="protein sequence ID" value="QKJ29180.1"/>
    <property type="molecule type" value="Genomic_DNA"/>
</dbReference>
<dbReference type="AlphaFoldDB" id="A0A7D4UNP3"/>
<name>A0A7D4UNP3_9SPHI</name>
<reference evidence="1 2" key="1">
    <citation type="submission" date="2020-05" db="EMBL/GenBank/DDBJ databases">
        <title>Mucilaginibacter mali sp. nov.</title>
        <authorList>
            <person name="Kim H.S."/>
            <person name="Lee K.C."/>
            <person name="Suh M.K."/>
            <person name="Kim J.-S."/>
            <person name="Han K.-I."/>
            <person name="Eom M.K."/>
            <person name="Shin Y.K."/>
            <person name="Lee J.-S."/>
        </authorList>
    </citation>
    <scope>NUCLEOTIDE SEQUENCE [LARGE SCALE GENOMIC DNA]</scope>
    <source>
        <strain evidence="1 2">G2-14</strain>
    </source>
</reference>
<evidence type="ECO:0000313" key="1">
    <source>
        <dbReference type="EMBL" id="QKJ29180.1"/>
    </source>
</evidence>
<accession>A0A7D4UNP3</accession>
<gene>
    <name evidence="1" type="ORF">HQ865_05240</name>
</gene>
<sequence length="152" mass="17840">MEAIEVYSKCKESVYNTKALFNHYEKYHGCASISYLDEKRNDILRKIACSYASMLKKTDKTLAVNNLLTINNEEDVEVIADCPLFIDHMIDHLEKNEDHIIDLLKDTTEQKKISYLYNFDSSYQDADQLINRMEKLIRDSQIIHQTYYRASA</sequence>
<dbReference type="Proteomes" id="UP000505355">
    <property type="component" value="Chromosome"/>
</dbReference>
<evidence type="ECO:0000313" key="2">
    <source>
        <dbReference type="Proteomes" id="UP000505355"/>
    </source>
</evidence>
<dbReference type="RefSeq" id="WP_173413875.1">
    <property type="nucleotide sequence ID" value="NZ_CP054139.1"/>
</dbReference>
<dbReference type="KEGG" id="mmab:HQ865_05240"/>
<protein>
    <submittedName>
        <fullName evidence="1">Uncharacterized protein</fullName>
    </submittedName>
</protein>
<proteinExistence type="predicted"/>
<keyword evidence="2" id="KW-1185">Reference proteome</keyword>
<organism evidence="1 2">
    <name type="scientific">Mucilaginibacter mali</name>
    <dbReference type="NCBI Taxonomy" id="2740462"/>
    <lineage>
        <taxon>Bacteria</taxon>
        <taxon>Pseudomonadati</taxon>
        <taxon>Bacteroidota</taxon>
        <taxon>Sphingobacteriia</taxon>
        <taxon>Sphingobacteriales</taxon>
        <taxon>Sphingobacteriaceae</taxon>
        <taxon>Mucilaginibacter</taxon>
    </lineage>
</organism>